<dbReference type="GO" id="GO:0004402">
    <property type="term" value="F:histone acetyltransferase activity"/>
    <property type="evidence" value="ECO:0007669"/>
    <property type="project" value="TreeGrafter"/>
</dbReference>
<name>A0A6A7BZM7_9PEZI</name>
<dbReference type="InterPro" id="IPR001965">
    <property type="entry name" value="Znf_PHD"/>
</dbReference>
<proteinExistence type="inferred from homology"/>
<feature type="binding site" evidence="8">
    <location>
        <position position="654"/>
    </location>
    <ligand>
        <name>Zn(2+)</name>
        <dbReference type="ChEBI" id="CHEBI:29105"/>
        <label>2</label>
    </ligand>
</feature>
<dbReference type="InterPro" id="IPR019787">
    <property type="entry name" value="Znf_PHD-finger"/>
</dbReference>
<reference evidence="12" key="1">
    <citation type="journal article" date="2020" name="Stud. Mycol.">
        <title>101 Dothideomycetes genomes: a test case for predicting lifestyles and emergence of pathogens.</title>
        <authorList>
            <person name="Haridas S."/>
            <person name="Albert R."/>
            <person name="Binder M."/>
            <person name="Bloem J."/>
            <person name="Labutti K."/>
            <person name="Salamov A."/>
            <person name="Andreopoulos B."/>
            <person name="Baker S."/>
            <person name="Barry K."/>
            <person name="Bills G."/>
            <person name="Bluhm B."/>
            <person name="Cannon C."/>
            <person name="Castanera R."/>
            <person name="Culley D."/>
            <person name="Daum C."/>
            <person name="Ezra D."/>
            <person name="Gonzalez J."/>
            <person name="Henrissat B."/>
            <person name="Kuo A."/>
            <person name="Liang C."/>
            <person name="Lipzen A."/>
            <person name="Lutzoni F."/>
            <person name="Magnuson J."/>
            <person name="Mondo S."/>
            <person name="Nolan M."/>
            <person name="Ohm R."/>
            <person name="Pangilinan J."/>
            <person name="Park H.-J."/>
            <person name="Ramirez L."/>
            <person name="Alfaro M."/>
            <person name="Sun H."/>
            <person name="Tritt A."/>
            <person name="Yoshinaga Y."/>
            <person name="Zwiers L.-H."/>
            <person name="Turgeon B."/>
            <person name="Goodwin S."/>
            <person name="Spatafora J."/>
            <person name="Crous P."/>
            <person name="Grigoriev I."/>
        </authorList>
    </citation>
    <scope>NUCLEOTIDE SEQUENCE</scope>
    <source>
        <strain evidence="12">CBS 480.64</strain>
    </source>
</reference>
<comment type="subcellular location">
    <subcellularLocation>
        <location evidence="1">Nucleus</location>
    </subcellularLocation>
</comment>
<dbReference type="GO" id="GO:0005634">
    <property type="term" value="C:nucleus"/>
    <property type="evidence" value="ECO:0007669"/>
    <property type="project" value="UniProtKB-SubCell"/>
</dbReference>
<feature type="site" description="Histone H3K4me3 binding" evidence="7">
    <location>
        <position position="611"/>
    </location>
</feature>
<dbReference type="InterPro" id="IPR028651">
    <property type="entry name" value="ING_fam"/>
</dbReference>
<evidence type="ECO:0000256" key="4">
    <source>
        <dbReference type="ARBA" id="ARBA00022771"/>
    </source>
</evidence>
<dbReference type="InterPro" id="IPR024610">
    <property type="entry name" value="ING_N_histone-binding"/>
</dbReference>
<dbReference type="AlphaFoldDB" id="A0A6A7BZM7"/>
<feature type="region of interest" description="Disordered" evidence="10">
    <location>
        <begin position="184"/>
        <end position="259"/>
    </location>
</feature>
<protein>
    <recommendedName>
        <fullName evidence="11">PHD-type domain-containing protein</fullName>
    </recommendedName>
</protein>
<feature type="binding site" evidence="8">
    <location>
        <position position="630"/>
    </location>
    <ligand>
        <name>Zn(2+)</name>
        <dbReference type="ChEBI" id="CHEBI:29105"/>
        <label>2</label>
    </ligand>
</feature>
<keyword evidence="13" id="KW-1185">Reference proteome</keyword>
<feature type="region of interest" description="Disordered" evidence="10">
    <location>
        <begin position="377"/>
        <end position="432"/>
    </location>
</feature>
<evidence type="ECO:0000256" key="5">
    <source>
        <dbReference type="ARBA" id="ARBA00022833"/>
    </source>
</evidence>
<evidence type="ECO:0000256" key="7">
    <source>
        <dbReference type="PIRSR" id="PIRSR628651-50"/>
    </source>
</evidence>
<feature type="region of interest" description="Disordered" evidence="10">
    <location>
        <begin position="125"/>
        <end position="150"/>
    </location>
</feature>
<comment type="similarity">
    <text evidence="2">Belongs to the ING family.</text>
</comment>
<dbReference type="Gene3D" id="3.30.40.10">
    <property type="entry name" value="Zinc/RING finger domain, C3HC4 (zinc finger)"/>
    <property type="match status" value="1"/>
</dbReference>
<gene>
    <name evidence="12" type="ORF">K470DRAFT_207911</name>
</gene>
<dbReference type="PROSITE" id="PS01359">
    <property type="entry name" value="ZF_PHD_1"/>
    <property type="match status" value="1"/>
</dbReference>
<dbReference type="InterPro" id="IPR013083">
    <property type="entry name" value="Znf_RING/FYVE/PHD"/>
</dbReference>
<evidence type="ECO:0000313" key="13">
    <source>
        <dbReference type="Proteomes" id="UP000799421"/>
    </source>
</evidence>
<feature type="domain" description="PHD-type" evidence="11">
    <location>
        <begin position="609"/>
        <end position="660"/>
    </location>
</feature>
<dbReference type="GO" id="GO:0006355">
    <property type="term" value="P:regulation of DNA-templated transcription"/>
    <property type="evidence" value="ECO:0007669"/>
    <property type="project" value="TreeGrafter"/>
</dbReference>
<dbReference type="Proteomes" id="UP000799421">
    <property type="component" value="Unassembled WGS sequence"/>
</dbReference>
<evidence type="ECO:0000256" key="2">
    <source>
        <dbReference type="ARBA" id="ARBA00010210"/>
    </source>
</evidence>
<keyword evidence="5 8" id="KW-0862">Zinc</keyword>
<feature type="non-terminal residue" evidence="12">
    <location>
        <position position="1"/>
    </location>
</feature>
<evidence type="ECO:0000256" key="1">
    <source>
        <dbReference type="ARBA" id="ARBA00004123"/>
    </source>
</evidence>
<keyword evidence="4 9" id="KW-0863">Zinc-finger</keyword>
<evidence type="ECO:0000256" key="10">
    <source>
        <dbReference type="SAM" id="MobiDB-lite"/>
    </source>
</evidence>
<dbReference type="PANTHER" id="PTHR10333:SF94">
    <property type="entry name" value="FINGER DOMAIN PROTEIN, PUTATIVE (AFU_ORTHOLOGUE AFUA_3G11940)-RELATED"/>
    <property type="match status" value="1"/>
</dbReference>
<keyword evidence="6" id="KW-0539">Nucleus</keyword>
<feature type="binding site" evidence="8">
    <location>
        <position position="612"/>
    </location>
    <ligand>
        <name>Zn(2+)</name>
        <dbReference type="ChEBI" id="CHEBI:29105"/>
        <label>1</label>
    </ligand>
</feature>
<evidence type="ECO:0000313" key="12">
    <source>
        <dbReference type="EMBL" id="KAF2860776.1"/>
    </source>
</evidence>
<dbReference type="EMBL" id="MU005978">
    <property type="protein sequence ID" value="KAF2860776.1"/>
    <property type="molecule type" value="Genomic_DNA"/>
</dbReference>
<feature type="binding site" evidence="8">
    <location>
        <position position="614"/>
    </location>
    <ligand>
        <name>Zn(2+)</name>
        <dbReference type="ChEBI" id="CHEBI:29105"/>
        <label>1</label>
    </ligand>
</feature>
<dbReference type="GO" id="GO:0008270">
    <property type="term" value="F:zinc ion binding"/>
    <property type="evidence" value="ECO:0007669"/>
    <property type="project" value="UniProtKB-KW"/>
</dbReference>
<accession>A0A6A7BZM7</accession>
<dbReference type="InterPro" id="IPR019786">
    <property type="entry name" value="Zinc_finger_PHD-type_CS"/>
</dbReference>
<dbReference type="PROSITE" id="PS50016">
    <property type="entry name" value="ZF_PHD_2"/>
    <property type="match status" value="1"/>
</dbReference>
<feature type="non-terminal residue" evidence="12">
    <location>
        <position position="673"/>
    </location>
</feature>
<feature type="region of interest" description="Disordered" evidence="10">
    <location>
        <begin position="462"/>
        <end position="599"/>
    </location>
</feature>
<dbReference type="OrthoDB" id="5411773at2759"/>
<organism evidence="12 13">
    <name type="scientific">Piedraia hortae CBS 480.64</name>
    <dbReference type="NCBI Taxonomy" id="1314780"/>
    <lineage>
        <taxon>Eukaryota</taxon>
        <taxon>Fungi</taxon>
        <taxon>Dikarya</taxon>
        <taxon>Ascomycota</taxon>
        <taxon>Pezizomycotina</taxon>
        <taxon>Dothideomycetes</taxon>
        <taxon>Dothideomycetidae</taxon>
        <taxon>Capnodiales</taxon>
        <taxon>Piedraiaceae</taxon>
        <taxon>Piedraia</taxon>
    </lineage>
</organism>
<dbReference type="GO" id="GO:0000123">
    <property type="term" value="C:histone acetyltransferase complex"/>
    <property type="evidence" value="ECO:0007669"/>
    <property type="project" value="TreeGrafter"/>
</dbReference>
<feature type="site" description="Histone H3K4me3 binding" evidence="7">
    <location>
        <position position="634"/>
    </location>
</feature>
<sequence length="673" mass="74060">VGSDFRSISCQPQTDPDMYATLSDFMAYTEHLPSHITRSLGLIANQRARSEHSIRSIHNHATIYSRLPACDTSGQDPVELRRSIFYALEESERASRMAVEEATRLSETCHREAERLKTVTEKLKAQPLPPSRDPTPELSGLTSPNLRREHGMSMRIEDTAERPTRHLADKTGLILRGRKIIVSGEVLPPPDPNAPVDNMSEWSSPRASPVPEASHGKLPLGPRSRSPKPPKERRPKEKKQRPRAPRAPGQSGTNARSGVAGISTSNALLALVPPPADAVKGSKWLPWTKLTEWELARLRKRMKKNAVWIPSATMVRRELKDLGRGVAVREETRVHAEANGTIFVDESTEPDPTRAQPMNPIAAPSVDTEQMVVDDEADAETSNRGIRLNEAKKLKRQRAAEEERELQQVKETHMQETQAGAEDRKRKREPSPIVPPIIQAAASVRIPVLSAGLPPVAPPAVMVSDPPPPPAKRVKVADSPPPETAPGETQPAEPVDPMPADTNPVETKPTPRAGTPPAKPKPAVTLKVDGGRATSEELPRRSRRTMQFATPEPRRSKRPAPGILTTSDAGDAKVGVSKRKAAPRKKRQAEEHPAALPAVEEEYIDPDEPRYCTCGDVSWGSMIACDNDDCDKEWFHMSCVGLDEPPPRLTKWYCPDCRKKLKVGLTTNGLVGR</sequence>
<evidence type="ECO:0000259" key="11">
    <source>
        <dbReference type="PROSITE" id="PS50016"/>
    </source>
</evidence>
<evidence type="ECO:0000256" key="8">
    <source>
        <dbReference type="PIRSR" id="PIRSR628651-51"/>
    </source>
</evidence>
<feature type="site" description="Histone H3K4me3 binding" evidence="7">
    <location>
        <position position="626"/>
    </location>
</feature>
<keyword evidence="3 8" id="KW-0479">Metal-binding</keyword>
<feature type="compositionally biased region" description="Basic residues" evidence="10">
    <location>
        <begin position="576"/>
        <end position="587"/>
    </location>
</feature>
<feature type="binding site" evidence="8">
    <location>
        <position position="636"/>
    </location>
    <ligand>
        <name>Zn(2+)</name>
        <dbReference type="ChEBI" id="CHEBI:29105"/>
        <label>1</label>
    </ligand>
</feature>
<evidence type="ECO:0000256" key="3">
    <source>
        <dbReference type="ARBA" id="ARBA00022723"/>
    </source>
</evidence>
<dbReference type="PANTHER" id="PTHR10333">
    <property type="entry name" value="INHIBITOR OF GROWTH PROTEIN"/>
    <property type="match status" value="1"/>
</dbReference>
<dbReference type="SUPFAM" id="SSF57903">
    <property type="entry name" value="FYVE/PHD zinc finger"/>
    <property type="match status" value="1"/>
</dbReference>
<dbReference type="InterPro" id="IPR011011">
    <property type="entry name" value="Znf_FYVE_PHD"/>
</dbReference>
<feature type="binding site" evidence="8">
    <location>
        <position position="657"/>
    </location>
    <ligand>
        <name>Zn(2+)</name>
        <dbReference type="ChEBI" id="CHEBI:29105"/>
        <label>2</label>
    </ligand>
</feature>
<feature type="binding site" evidence="8">
    <location>
        <position position="625"/>
    </location>
    <ligand>
        <name>Zn(2+)</name>
        <dbReference type="ChEBI" id="CHEBI:29105"/>
        <label>2</label>
    </ligand>
</feature>
<feature type="compositionally biased region" description="Basic and acidic residues" evidence="10">
    <location>
        <begin position="387"/>
        <end position="414"/>
    </location>
</feature>
<evidence type="ECO:0000256" key="6">
    <source>
        <dbReference type="ARBA" id="ARBA00023242"/>
    </source>
</evidence>
<dbReference type="SMART" id="SM01408">
    <property type="entry name" value="ING"/>
    <property type="match status" value="1"/>
</dbReference>
<dbReference type="SMART" id="SM00249">
    <property type="entry name" value="PHD"/>
    <property type="match status" value="1"/>
</dbReference>
<feature type="site" description="Histone H3K4me3 binding" evidence="7">
    <location>
        <position position="622"/>
    </location>
</feature>
<evidence type="ECO:0000256" key="9">
    <source>
        <dbReference type="PROSITE-ProRule" id="PRU00146"/>
    </source>
</evidence>
<feature type="binding site" evidence="8">
    <location>
        <position position="639"/>
    </location>
    <ligand>
        <name>Zn(2+)</name>
        <dbReference type="ChEBI" id="CHEBI:29105"/>
        <label>1</label>
    </ligand>
</feature>